<proteinExistence type="predicted"/>
<reference evidence="1" key="1">
    <citation type="submission" date="2019-08" db="EMBL/GenBank/DDBJ databases">
        <authorList>
            <person name="Kucharzyk K."/>
            <person name="Murdoch R.W."/>
            <person name="Higgins S."/>
            <person name="Loffler F."/>
        </authorList>
    </citation>
    <scope>NUCLEOTIDE SEQUENCE</scope>
</reference>
<name>A0A645HZP8_9ZZZZ</name>
<evidence type="ECO:0000313" key="1">
    <source>
        <dbReference type="EMBL" id="MPN40753.1"/>
    </source>
</evidence>
<protein>
    <submittedName>
        <fullName evidence="1">Uncharacterized protein</fullName>
    </submittedName>
</protein>
<dbReference type="EMBL" id="VSSQ01097361">
    <property type="protein sequence ID" value="MPN40753.1"/>
    <property type="molecule type" value="Genomic_DNA"/>
</dbReference>
<comment type="caution">
    <text evidence="1">The sequence shown here is derived from an EMBL/GenBank/DDBJ whole genome shotgun (WGS) entry which is preliminary data.</text>
</comment>
<gene>
    <name evidence="1" type="ORF">SDC9_188292</name>
</gene>
<dbReference type="AlphaFoldDB" id="A0A645HZP8"/>
<accession>A0A645HZP8</accession>
<sequence>MRTPDIRANINPIHGLPVIRVNTIATKAPIFIIPSSAILLTPVISLYTAPNEAKIRGSAEVIVNL</sequence>
<organism evidence="1">
    <name type="scientific">bioreactor metagenome</name>
    <dbReference type="NCBI Taxonomy" id="1076179"/>
    <lineage>
        <taxon>unclassified sequences</taxon>
        <taxon>metagenomes</taxon>
        <taxon>ecological metagenomes</taxon>
    </lineage>
</organism>